<reference evidence="2 3" key="1">
    <citation type="submission" date="2021-12" db="EMBL/GenBank/DDBJ databases">
        <title>Discovery of the Pendulisporaceae a myxobacterial family with distinct sporulation behavior and unique specialized metabolism.</title>
        <authorList>
            <person name="Garcia R."/>
            <person name="Popoff A."/>
            <person name="Bader C.D."/>
            <person name="Loehr J."/>
            <person name="Walesch S."/>
            <person name="Walt C."/>
            <person name="Boldt J."/>
            <person name="Bunk B."/>
            <person name="Haeckl F.J.F.P.J."/>
            <person name="Gunesch A.P."/>
            <person name="Birkelbach J."/>
            <person name="Nuebel U."/>
            <person name="Pietschmann T."/>
            <person name="Bach T."/>
            <person name="Mueller R."/>
        </authorList>
    </citation>
    <scope>NUCLEOTIDE SEQUENCE [LARGE SCALE GENOMIC DNA]</scope>
    <source>
        <strain evidence="2 3">MSr12523</strain>
    </source>
</reference>
<evidence type="ECO:0000313" key="2">
    <source>
        <dbReference type="EMBL" id="WXA99194.1"/>
    </source>
</evidence>
<accession>A0ABZ2KKY4</accession>
<sequence length="413" mass="45585">MQLATSASVFFAIFAATTAARADGVLQFDTSHTLYHEAPTRSNMTVYTPSVDLRASPFSFLDVRGGWEADVVSGASVAVKAGPTYQATHAGADVISSASVNDVRNVAKGGFTIKHDAVSLSPGYTYSTEKDYKSHAIDIAAKTELFEHNTQLEFSYAHDFDRVCDRVQGRNDAPSRYRALENSNGCFGSDPLRTTHDIDRDGFQASWSQAWTRTFATQLVYSAEILHGFLSNPYRSVILGEGLKAQEHHPENRGREALTLRANVYLKPLRSALRLKTRGYWDTWDVKSLTVEAEFERYFGEALRVELRGRYYRQSAALFFSDDYTGGDSPLGPKGQYFTGDRELSPFSSMLLGLRATYTFLSSRGRVLGFMQSLKLGLGGNVMQFDYDGYTLGGSAIGNARAYIANFSASAVF</sequence>
<dbReference type="Pfam" id="PF12094">
    <property type="entry name" value="DUF3570"/>
    <property type="match status" value="1"/>
</dbReference>
<dbReference type="EMBL" id="CP089982">
    <property type="protein sequence ID" value="WXA99194.1"/>
    <property type="molecule type" value="Genomic_DNA"/>
</dbReference>
<keyword evidence="1" id="KW-0732">Signal</keyword>
<name>A0ABZ2KKY4_9BACT</name>
<dbReference type="RefSeq" id="WP_394849827.1">
    <property type="nucleotide sequence ID" value="NZ_CP089982.1"/>
</dbReference>
<organism evidence="2 3">
    <name type="scientific">Pendulispora brunnea</name>
    <dbReference type="NCBI Taxonomy" id="2905690"/>
    <lineage>
        <taxon>Bacteria</taxon>
        <taxon>Pseudomonadati</taxon>
        <taxon>Myxococcota</taxon>
        <taxon>Myxococcia</taxon>
        <taxon>Myxococcales</taxon>
        <taxon>Sorangiineae</taxon>
        <taxon>Pendulisporaceae</taxon>
        <taxon>Pendulispora</taxon>
    </lineage>
</organism>
<feature type="signal peptide" evidence="1">
    <location>
        <begin position="1"/>
        <end position="22"/>
    </location>
</feature>
<dbReference type="Proteomes" id="UP001379533">
    <property type="component" value="Chromosome"/>
</dbReference>
<proteinExistence type="predicted"/>
<feature type="chain" id="PRO_5047550550" evidence="1">
    <location>
        <begin position="23"/>
        <end position="413"/>
    </location>
</feature>
<keyword evidence="3" id="KW-1185">Reference proteome</keyword>
<gene>
    <name evidence="2" type="ORF">LZC95_20520</name>
</gene>
<evidence type="ECO:0000256" key="1">
    <source>
        <dbReference type="SAM" id="SignalP"/>
    </source>
</evidence>
<protein>
    <submittedName>
        <fullName evidence="2">DUF3570 domain-containing protein</fullName>
    </submittedName>
</protein>
<evidence type="ECO:0000313" key="3">
    <source>
        <dbReference type="Proteomes" id="UP001379533"/>
    </source>
</evidence>
<dbReference type="InterPro" id="IPR021953">
    <property type="entry name" value="DUF3570"/>
</dbReference>